<keyword evidence="6" id="KW-0175">Coiled coil</keyword>
<evidence type="ECO:0000259" key="8">
    <source>
        <dbReference type="Pfam" id="PF14768"/>
    </source>
</evidence>
<evidence type="ECO:0000256" key="5">
    <source>
        <dbReference type="ARBA" id="ARBA00023242"/>
    </source>
</evidence>
<organism evidence="9 10">
    <name type="scientific">Trichogramma kaykai</name>
    <dbReference type="NCBI Taxonomy" id="54128"/>
    <lineage>
        <taxon>Eukaryota</taxon>
        <taxon>Metazoa</taxon>
        <taxon>Ecdysozoa</taxon>
        <taxon>Arthropoda</taxon>
        <taxon>Hexapoda</taxon>
        <taxon>Insecta</taxon>
        <taxon>Pterygota</taxon>
        <taxon>Neoptera</taxon>
        <taxon>Endopterygota</taxon>
        <taxon>Hymenoptera</taxon>
        <taxon>Apocrita</taxon>
        <taxon>Proctotrupomorpha</taxon>
        <taxon>Chalcidoidea</taxon>
        <taxon>Trichogrammatidae</taxon>
        <taxon>Trichogramma</taxon>
    </lineage>
</organism>
<reference evidence="9 10" key="1">
    <citation type="journal article" date="2024" name="bioRxiv">
        <title>A reference genome for Trichogramma kaykai: A tiny desert-dwelling parasitoid wasp with competing sex-ratio distorters.</title>
        <authorList>
            <person name="Culotta J."/>
            <person name="Lindsey A.R."/>
        </authorList>
    </citation>
    <scope>NUCLEOTIDE SEQUENCE [LARGE SCALE GENOMIC DNA]</scope>
    <source>
        <strain evidence="9 10">KSX58</strain>
    </source>
</reference>
<dbReference type="InterPro" id="IPR028156">
    <property type="entry name" value="RIP"/>
</dbReference>
<feature type="domain" description="RPA-interacting protein N-terminal" evidence="7">
    <location>
        <begin position="17"/>
        <end position="50"/>
    </location>
</feature>
<keyword evidence="5" id="KW-0539">Nucleus</keyword>
<keyword evidence="10" id="KW-1185">Reference proteome</keyword>
<evidence type="ECO:0000256" key="3">
    <source>
        <dbReference type="ARBA" id="ARBA00022771"/>
    </source>
</evidence>
<feature type="coiled-coil region" evidence="6">
    <location>
        <begin position="107"/>
        <end position="134"/>
    </location>
</feature>
<dbReference type="AlphaFoldDB" id="A0ABD2WPX7"/>
<dbReference type="GO" id="GO:0005634">
    <property type="term" value="C:nucleus"/>
    <property type="evidence" value="ECO:0007669"/>
    <property type="project" value="UniProtKB-SubCell"/>
</dbReference>
<sequence>MSNFVTKNDSPRLNIKRNKFDLPKLQEILRQKCQQQIRERRYQLLNKRRFELLSPNDVQETLTEIVRQEFSNLGTTEKSDIDTSTKTIINSPLDFEEALNEENYLIAEQEQWILQEYERLLQSEEQMFDMLEDEVLCPMCQKSFLEEIPDFISCDMCGLKIRTEISLNKFKYYLELYVNMHSNNCLQVPQFSLVLNNNNTSLQISCLACSKFFVISTIET</sequence>
<dbReference type="InterPro" id="IPR028159">
    <property type="entry name" value="RPA_interact_C_dom"/>
</dbReference>
<dbReference type="Proteomes" id="UP001627154">
    <property type="component" value="Unassembled WGS sequence"/>
</dbReference>
<dbReference type="Pfam" id="PF14766">
    <property type="entry name" value="RPA_interact_N"/>
    <property type="match status" value="1"/>
</dbReference>
<dbReference type="PANTHER" id="PTHR31742">
    <property type="entry name" value="RPA-INTERACTING PROTEIN RPAIN"/>
    <property type="match status" value="1"/>
</dbReference>
<protein>
    <recommendedName>
        <fullName evidence="11">RPA-interacting protein C-terminal domain-containing protein</fullName>
    </recommendedName>
</protein>
<evidence type="ECO:0000259" key="7">
    <source>
        <dbReference type="Pfam" id="PF14766"/>
    </source>
</evidence>
<proteinExistence type="predicted"/>
<dbReference type="InterPro" id="IPR028158">
    <property type="entry name" value="RPA_interact_N_dom"/>
</dbReference>
<feature type="domain" description="RPA-interacting protein C-terminal" evidence="8">
    <location>
        <begin position="136"/>
        <end position="213"/>
    </location>
</feature>
<keyword evidence="3" id="KW-0863">Zinc-finger</keyword>
<evidence type="ECO:0000256" key="6">
    <source>
        <dbReference type="SAM" id="Coils"/>
    </source>
</evidence>
<keyword evidence="2" id="KW-0479">Metal-binding</keyword>
<accession>A0ABD2WPX7</accession>
<evidence type="ECO:0000313" key="10">
    <source>
        <dbReference type="Proteomes" id="UP001627154"/>
    </source>
</evidence>
<gene>
    <name evidence="9" type="ORF">TKK_011518</name>
</gene>
<keyword evidence="4" id="KW-0862">Zinc</keyword>
<dbReference type="PANTHER" id="PTHR31742:SF1">
    <property type="entry name" value="RPA-INTERACTING PROTEIN"/>
    <property type="match status" value="1"/>
</dbReference>
<evidence type="ECO:0000313" key="9">
    <source>
        <dbReference type="EMBL" id="KAL3394527.1"/>
    </source>
</evidence>
<evidence type="ECO:0000256" key="4">
    <source>
        <dbReference type="ARBA" id="ARBA00022833"/>
    </source>
</evidence>
<dbReference type="GO" id="GO:0008270">
    <property type="term" value="F:zinc ion binding"/>
    <property type="evidence" value="ECO:0007669"/>
    <property type="project" value="UniProtKB-KW"/>
</dbReference>
<comment type="caution">
    <text evidence="9">The sequence shown here is derived from an EMBL/GenBank/DDBJ whole genome shotgun (WGS) entry which is preliminary data.</text>
</comment>
<name>A0ABD2WPX7_9HYME</name>
<evidence type="ECO:0000256" key="1">
    <source>
        <dbReference type="ARBA" id="ARBA00004123"/>
    </source>
</evidence>
<evidence type="ECO:0000256" key="2">
    <source>
        <dbReference type="ARBA" id="ARBA00022723"/>
    </source>
</evidence>
<comment type="subcellular location">
    <subcellularLocation>
        <location evidence="1">Nucleus</location>
    </subcellularLocation>
</comment>
<dbReference type="EMBL" id="JBJJXI010000092">
    <property type="protein sequence ID" value="KAL3394527.1"/>
    <property type="molecule type" value="Genomic_DNA"/>
</dbReference>
<evidence type="ECO:0008006" key="11">
    <source>
        <dbReference type="Google" id="ProtNLM"/>
    </source>
</evidence>
<dbReference type="Pfam" id="PF14768">
    <property type="entry name" value="RPA_interact_C"/>
    <property type="match status" value="1"/>
</dbReference>